<feature type="chain" id="PRO_5013646069" evidence="4">
    <location>
        <begin position="22"/>
        <end position="186"/>
    </location>
</feature>
<dbReference type="EMBL" id="NTFI01000001">
    <property type="protein sequence ID" value="PHQ27339.1"/>
    <property type="molecule type" value="Genomic_DNA"/>
</dbReference>
<reference evidence="6 7" key="1">
    <citation type="submission" date="2017-09" db="EMBL/GenBank/DDBJ databases">
        <title>The draft genome sequences of Marinobacter guineae M3B.</title>
        <authorList>
            <person name="Cao J."/>
        </authorList>
    </citation>
    <scope>NUCLEOTIDE SEQUENCE [LARGE SCALE GENOMIC DNA]</scope>
    <source>
        <strain evidence="6 7">M3B</strain>
    </source>
</reference>
<evidence type="ECO:0000256" key="2">
    <source>
        <dbReference type="ARBA" id="ARBA00023008"/>
    </source>
</evidence>
<feature type="domain" description="EfeO-type cupredoxin-like" evidence="5">
    <location>
        <begin position="41"/>
        <end position="86"/>
    </location>
</feature>
<keyword evidence="2" id="KW-0186">Copper</keyword>
<evidence type="ECO:0000256" key="4">
    <source>
        <dbReference type="SAM" id="SignalP"/>
    </source>
</evidence>
<dbReference type="OrthoDB" id="9816061at2"/>
<feature type="signal peptide" evidence="4">
    <location>
        <begin position="1"/>
        <end position="21"/>
    </location>
</feature>
<proteinExistence type="predicted"/>
<dbReference type="RefSeq" id="WP_099617406.1">
    <property type="nucleotide sequence ID" value="NZ_KZ319339.1"/>
</dbReference>
<keyword evidence="1" id="KW-0479">Metal-binding</keyword>
<dbReference type="PANTHER" id="PTHR38439">
    <property type="entry name" value="AURACYANIN-B"/>
    <property type="match status" value="1"/>
</dbReference>
<evidence type="ECO:0000256" key="3">
    <source>
        <dbReference type="SAM" id="MobiDB-lite"/>
    </source>
</evidence>
<name>A0A2G1VLG9_9GAMM</name>
<sequence>MNVSKFIVAAAAMSITATTFAAGSHGSGHGSTTIGEPGKAGDASRTIQVDMRDNYYEPEAIEVTRGETVRFVIENKGNLVHEFNIGTPDMHAAHQDEMKMMVNHGVIQGGKLNEDMMSMDMGNGHSMKHDDPNSVLLEPGQKKEIVWTFSTATNMEFACNIPGHYQSGMYGDVNFDSVADTQASAH</sequence>
<dbReference type="AlphaFoldDB" id="A0A2G1VLG9"/>
<evidence type="ECO:0000313" key="6">
    <source>
        <dbReference type="EMBL" id="PHQ27339.1"/>
    </source>
</evidence>
<feature type="region of interest" description="Disordered" evidence="3">
    <location>
        <begin position="22"/>
        <end position="43"/>
    </location>
</feature>
<evidence type="ECO:0000313" key="7">
    <source>
        <dbReference type="Proteomes" id="UP000229044"/>
    </source>
</evidence>
<gene>
    <name evidence="6" type="ORF">CLH62_07145</name>
</gene>
<dbReference type="InterPro" id="IPR050845">
    <property type="entry name" value="Cu-binding_ET"/>
</dbReference>
<organism evidence="6 7">
    <name type="scientific">Marinobacter guineae</name>
    <dbReference type="NCBI Taxonomy" id="432303"/>
    <lineage>
        <taxon>Bacteria</taxon>
        <taxon>Pseudomonadati</taxon>
        <taxon>Pseudomonadota</taxon>
        <taxon>Gammaproteobacteria</taxon>
        <taxon>Pseudomonadales</taxon>
        <taxon>Marinobacteraceae</taxon>
        <taxon>Marinobacter</taxon>
    </lineage>
</organism>
<protein>
    <submittedName>
        <fullName evidence="6">Copper-binding protein</fullName>
    </submittedName>
</protein>
<dbReference type="InterPro" id="IPR008972">
    <property type="entry name" value="Cupredoxin"/>
</dbReference>
<dbReference type="SUPFAM" id="SSF49503">
    <property type="entry name" value="Cupredoxins"/>
    <property type="match status" value="1"/>
</dbReference>
<dbReference type="Gene3D" id="2.60.40.420">
    <property type="entry name" value="Cupredoxins - blue copper proteins"/>
    <property type="match status" value="1"/>
</dbReference>
<dbReference type="PANTHER" id="PTHR38439:SF3">
    <property type="entry name" value="COPPER-RESISTANT CUPROPROTEIN COPI"/>
    <property type="match status" value="1"/>
</dbReference>
<dbReference type="InterPro" id="IPR028096">
    <property type="entry name" value="EfeO_Cupredoxin"/>
</dbReference>
<evidence type="ECO:0000256" key="1">
    <source>
        <dbReference type="ARBA" id="ARBA00022723"/>
    </source>
</evidence>
<keyword evidence="4" id="KW-0732">Signal</keyword>
<comment type="caution">
    <text evidence="6">The sequence shown here is derived from an EMBL/GenBank/DDBJ whole genome shotgun (WGS) entry which is preliminary data.</text>
</comment>
<dbReference type="GO" id="GO:0046872">
    <property type="term" value="F:metal ion binding"/>
    <property type="evidence" value="ECO:0007669"/>
    <property type="project" value="UniProtKB-KW"/>
</dbReference>
<dbReference type="Pfam" id="PF13473">
    <property type="entry name" value="Cupredoxin_1"/>
    <property type="match status" value="1"/>
</dbReference>
<evidence type="ECO:0000259" key="5">
    <source>
        <dbReference type="Pfam" id="PF13473"/>
    </source>
</evidence>
<dbReference type="Proteomes" id="UP000229044">
    <property type="component" value="Unassembled WGS sequence"/>
</dbReference>
<accession>A0A2G1VLG9</accession>
<keyword evidence="7" id="KW-1185">Reference proteome</keyword>